<evidence type="ECO:0000256" key="2">
    <source>
        <dbReference type="ARBA" id="ARBA00022729"/>
    </source>
</evidence>
<keyword evidence="2" id="KW-0732">Signal</keyword>
<reference evidence="4 5" key="1">
    <citation type="journal article" date="2013" name="Environ. Microbiol.">
        <title>Complete genome, catabolic sub-proteomes and key-metabolites of Desulfobacula toluolica Tol2, a marine, aromatic compound-degrading, sulfate-reducing bacterium.</title>
        <authorList>
            <person name="Wohlbrand L."/>
            <person name="Jacob J.H."/>
            <person name="Kube M."/>
            <person name="Mussmann M."/>
            <person name="Jarling R."/>
            <person name="Beck A."/>
            <person name="Amann R."/>
            <person name="Wilkes H."/>
            <person name="Reinhardt R."/>
            <person name="Rabus R."/>
        </authorList>
    </citation>
    <scope>NUCLEOTIDE SEQUENCE [LARGE SCALE GENOMIC DNA]</scope>
    <source>
        <strain evidence="5">DSM 7467 / Tol2</strain>
    </source>
</reference>
<name>K0NN70_DESTT</name>
<dbReference type="Proteomes" id="UP000007347">
    <property type="component" value="Chromosome"/>
</dbReference>
<dbReference type="RefSeq" id="WP_014957495.1">
    <property type="nucleotide sequence ID" value="NC_018645.1"/>
</dbReference>
<gene>
    <name evidence="4" type="primary">skp</name>
    <name evidence="4" type="ordered locus">TOL2_C20010</name>
</gene>
<protein>
    <submittedName>
        <fullName evidence="4">Skp: predicted outer membrane chaperone</fullName>
    </submittedName>
</protein>
<dbReference type="InterPro" id="IPR005632">
    <property type="entry name" value="Chaperone_Skp"/>
</dbReference>
<dbReference type="Gene3D" id="3.30.910.20">
    <property type="entry name" value="Skp domain"/>
    <property type="match status" value="1"/>
</dbReference>
<keyword evidence="5" id="KW-1185">Reference proteome</keyword>
<dbReference type="AlphaFoldDB" id="K0NN70"/>
<accession>K0NN70</accession>
<dbReference type="Pfam" id="PF03938">
    <property type="entry name" value="OmpH"/>
    <property type="match status" value="1"/>
</dbReference>
<dbReference type="OrthoDB" id="5417975at2"/>
<keyword evidence="3" id="KW-0175">Coiled coil</keyword>
<evidence type="ECO:0000256" key="1">
    <source>
        <dbReference type="ARBA" id="ARBA00009091"/>
    </source>
</evidence>
<dbReference type="SMART" id="SM00935">
    <property type="entry name" value="OmpH"/>
    <property type="match status" value="1"/>
</dbReference>
<dbReference type="InterPro" id="IPR024930">
    <property type="entry name" value="Skp_dom_sf"/>
</dbReference>
<dbReference type="GO" id="GO:0005829">
    <property type="term" value="C:cytosol"/>
    <property type="evidence" value="ECO:0007669"/>
    <property type="project" value="TreeGrafter"/>
</dbReference>
<dbReference type="KEGG" id="dto:TOL2_C20010"/>
<dbReference type="EMBL" id="FO203503">
    <property type="protein sequence ID" value="CCK80162.1"/>
    <property type="molecule type" value="Genomic_DNA"/>
</dbReference>
<dbReference type="GO" id="GO:0051082">
    <property type="term" value="F:unfolded protein binding"/>
    <property type="evidence" value="ECO:0007669"/>
    <property type="project" value="InterPro"/>
</dbReference>
<proteinExistence type="inferred from homology"/>
<dbReference type="PANTHER" id="PTHR35089:SF1">
    <property type="entry name" value="CHAPERONE PROTEIN SKP"/>
    <property type="match status" value="1"/>
</dbReference>
<dbReference type="STRING" id="651182.TOL2_C20010"/>
<feature type="coiled-coil region" evidence="3">
    <location>
        <begin position="47"/>
        <end position="78"/>
    </location>
</feature>
<evidence type="ECO:0000313" key="4">
    <source>
        <dbReference type="EMBL" id="CCK80162.1"/>
    </source>
</evidence>
<evidence type="ECO:0000256" key="3">
    <source>
        <dbReference type="SAM" id="Coils"/>
    </source>
</evidence>
<comment type="similarity">
    <text evidence="1">Belongs to the Skp family.</text>
</comment>
<organism evidence="4 5">
    <name type="scientific">Desulfobacula toluolica (strain DSM 7467 / Tol2)</name>
    <dbReference type="NCBI Taxonomy" id="651182"/>
    <lineage>
        <taxon>Bacteria</taxon>
        <taxon>Pseudomonadati</taxon>
        <taxon>Thermodesulfobacteriota</taxon>
        <taxon>Desulfobacteria</taxon>
        <taxon>Desulfobacterales</taxon>
        <taxon>Desulfobacteraceae</taxon>
        <taxon>Desulfobacula</taxon>
    </lineage>
</organism>
<evidence type="ECO:0000313" key="5">
    <source>
        <dbReference type="Proteomes" id="UP000007347"/>
    </source>
</evidence>
<dbReference type="SUPFAM" id="SSF111384">
    <property type="entry name" value="OmpH-like"/>
    <property type="match status" value="1"/>
</dbReference>
<dbReference type="GO" id="GO:0050821">
    <property type="term" value="P:protein stabilization"/>
    <property type="evidence" value="ECO:0007669"/>
    <property type="project" value="TreeGrafter"/>
</dbReference>
<sequence>MKRTIVILSMILFFGFVSEVLCADIAKIGVINFQKILQESSAGKIIQKQTSGKHAELQKKLQDEKKQLDEMQKALNANSFVLTPEKQKEKQREFRIRVNDIKQMQDDFTKGIKQFEMDLLNKFEKEVFKITDEIGKEEDYLLILEKKTAGVVYHPTQLDITDQVIKKYNLKVSKTN</sequence>
<dbReference type="PANTHER" id="PTHR35089">
    <property type="entry name" value="CHAPERONE PROTEIN SKP"/>
    <property type="match status" value="1"/>
</dbReference>
<dbReference type="HOGENOM" id="CLU_101388_3_2_7"/>